<evidence type="ECO:0000313" key="3">
    <source>
        <dbReference type="EMBL" id="CAK7902011.1"/>
    </source>
</evidence>
<proteinExistence type="predicted"/>
<dbReference type="AlphaFoldDB" id="A0AAV1T770"/>
<evidence type="ECO:0000313" key="4">
    <source>
        <dbReference type="Proteomes" id="UP001162060"/>
    </source>
</evidence>
<comment type="caution">
    <text evidence="3">The sequence shown here is derived from an EMBL/GenBank/DDBJ whole genome shotgun (WGS) entry which is preliminary data.</text>
</comment>
<dbReference type="EMBL" id="CAKLBY020000024">
    <property type="protein sequence ID" value="CAK7902011.1"/>
    <property type="molecule type" value="Genomic_DNA"/>
</dbReference>
<dbReference type="Proteomes" id="UP001162060">
    <property type="component" value="Unassembled WGS sequence"/>
</dbReference>
<organism evidence="3 4">
    <name type="scientific">Peronospora matthiolae</name>
    <dbReference type="NCBI Taxonomy" id="2874970"/>
    <lineage>
        <taxon>Eukaryota</taxon>
        <taxon>Sar</taxon>
        <taxon>Stramenopiles</taxon>
        <taxon>Oomycota</taxon>
        <taxon>Peronosporomycetes</taxon>
        <taxon>Peronosporales</taxon>
        <taxon>Peronosporaceae</taxon>
        <taxon>Peronospora</taxon>
    </lineage>
</organism>
<feature type="region of interest" description="Disordered" evidence="2">
    <location>
        <begin position="1"/>
        <end position="20"/>
    </location>
</feature>
<gene>
    <name evidence="3" type="ORF">PM001_LOCUS2402</name>
</gene>
<name>A0AAV1T770_9STRA</name>
<evidence type="ECO:0000256" key="1">
    <source>
        <dbReference type="SAM" id="Coils"/>
    </source>
</evidence>
<feature type="coiled-coil region" evidence="1">
    <location>
        <begin position="52"/>
        <end position="79"/>
    </location>
</feature>
<reference evidence="3" key="1">
    <citation type="submission" date="2024-01" db="EMBL/GenBank/DDBJ databases">
        <authorList>
            <person name="Webb A."/>
        </authorList>
    </citation>
    <scope>NUCLEOTIDE SEQUENCE</scope>
    <source>
        <strain evidence="3">Pm1</strain>
    </source>
</reference>
<sequence>MSFQTRGIHATSPDIGSDHDDDVVQLTAPHEAVSSLAYQATPVAFGVSAESHDELVKKLEDLRETYGQTQNTLGEARSRMATLEGDRARLQMIESRQARVEAQLDLLIRMQHPVATPMYAAQAPSSQHGTGPGMALAGRHKRWDVYAICAVS</sequence>
<keyword evidence="1" id="KW-0175">Coiled coil</keyword>
<evidence type="ECO:0000256" key="2">
    <source>
        <dbReference type="SAM" id="MobiDB-lite"/>
    </source>
</evidence>
<protein>
    <submittedName>
        <fullName evidence="3">Uncharacterized protein</fullName>
    </submittedName>
</protein>
<accession>A0AAV1T770</accession>